<accession>A0A1W6N2D1</accession>
<dbReference type="RefSeq" id="WP_085774007.1">
    <property type="nucleotide sequence ID" value="NZ_AP027150.1"/>
</dbReference>
<dbReference type="Gene3D" id="3.90.1530.30">
    <property type="match status" value="1"/>
</dbReference>
<gene>
    <name evidence="3" type="ORF">B1812_21795</name>
</gene>
<dbReference type="EMBL" id="CP019949">
    <property type="protein sequence ID" value="ARN83993.1"/>
    <property type="molecule type" value="Genomic_DNA"/>
</dbReference>
<dbReference type="Pfam" id="PF07506">
    <property type="entry name" value="RepB"/>
    <property type="match status" value="1"/>
</dbReference>
<feature type="domain" description="ParB-like N-terminal" evidence="2">
    <location>
        <begin position="62"/>
        <end position="154"/>
    </location>
</feature>
<dbReference type="Proteomes" id="UP000193978">
    <property type="component" value="Plasmid p1"/>
</dbReference>
<dbReference type="NCBIfam" id="TIGR00180">
    <property type="entry name" value="parB_part"/>
    <property type="match status" value="1"/>
</dbReference>
<dbReference type="Pfam" id="PF02195">
    <property type="entry name" value="ParB_N"/>
    <property type="match status" value="1"/>
</dbReference>
<evidence type="ECO:0000259" key="2">
    <source>
        <dbReference type="SMART" id="SM00470"/>
    </source>
</evidence>
<dbReference type="PANTHER" id="PTHR33375:SF1">
    <property type="entry name" value="CHROMOSOME-PARTITIONING PROTEIN PARB-RELATED"/>
    <property type="match status" value="1"/>
</dbReference>
<dbReference type="GO" id="GO:0005694">
    <property type="term" value="C:chromosome"/>
    <property type="evidence" value="ECO:0007669"/>
    <property type="project" value="TreeGrafter"/>
</dbReference>
<dbReference type="InterPro" id="IPR037972">
    <property type="entry name" value="RepB_N"/>
</dbReference>
<reference evidence="3 4" key="1">
    <citation type="submission" date="2017-02" db="EMBL/GenBank/DDBJ databases">
        <authorList>
            <person name="Peterson S.W."/>
        </authorList>
    </citation>
    <scope>NUCLEOTIDE SEQUENCE [LARGE SCALE GENOMIC DNA]</scope>
    <source>
        <strain evidence="3 4">S285</strain>
        <plasmid evidence="4">Plasmid p1</plasmid>
    </source>
</reference>
<dbReference type="SUPFAM" id="SSF109709">
    <property type="entry name" value="KorB DNA-binding domain-like"/>
    <property type="match status" value="1"/>
</dbReference>
<dbReference type="PANTHER" id="PTHR33375">
    <property type="entry name" value="CHROMOSOME-PARTITIONING PROTEIN PARB-RELATED"/>
    <property type="match status" value="1"/>
</dbReference>
<dbReference type="AlphaFoldDB" id="A0A1W6N2D1"/>
<evidence type="ECO:0000313" key="3">
    <source>
        <dbReference type="EMBL" id="ARN83993.1"/>
    </source>
</evidence>
<name>A0A1W6N2D1_9HYPH</name>
<dbReference type="SMART" id="SM00470">
    <property type="entry name" value="ParB"/>
    <property type="match status" value="1"/>
</dbReference>
<dbReference type="InterPro" id="IPR050336">
    <property type="entry name" value="Chromosome_partition/occlusion"/>
</dbReference>
<dbReference type="InterPro" id="IPR036086">
    <property type="entry name" value="ParB/Sulfiredoxin_sf"/>
</dbReference>
<geneLocation type="plasmid" evidence="3 4">
    <name>p1</name>
</geneLocation>
<dbReference type="NCBIfam" id="TIGR03454">
    <property type="entry name" value="partition_RepB"/>
    <property type="match status" value="1"/>
</dbReference>
<sequence length="319" mass="34995">MKGRDALRELLGAGKPEAAPNPPVHRSTGAVKAMNLGLQRLSEEAAAAKSLRATLANSEQVVELDVGDVDDSFIVDRISSESDPGFASLKSAIATHGQQVPILVRPHPGDPKRYQAAYGHRRLRVARELGRAIKAVVKNLSDVELVVAQGQENSERADLSFIERAVFASRLEQRGFDRETMTAALGVDKPELSRLLSVASSVDNELTLAIGPAPKIGRPRWLALVERLTEPSFRESANRVISSEAFAKADTNLRFSLVLGAQQIPTPRGKEPLQTVRGQRVAWVERTSKGIRLVSEDRAFVAFLDQRLPDLLREFESRE</sequence>
<dbReference type="GO" id="GO:0007059">
    <property type="term" value="P:chromosome segregation"/>
    <property type="evidence" value="ECO:0007669"/>
    <property type="project" value="TreeGrafter"/>
</dbReference>
<proteinExistence type="inferred from homology"/>
<keyword evidence="4" id="KW-1185">Reference proteome</keyword>
<dbReference type="KEGG" id="mbry:B1812_21795"/>
<dbReference type="InterPro" id="IPR017819">
    <property type="entry name" value="Plasmid_partition_RepB"/>
</dbReference>
<dbReference type="InterPro" id="IPR003115">
    <property type="entry name" value="ParB_N"/>
</dbReference>
<dbReference type="CDD" id="cd16405">
    <property type="entry name" value="RepB_like_N"/>
    <property type="match status" value="1"/>
</dbReference>
<dbReference type="InterPro" id="IPR011111">
    <property type="entry name" value="Plasmid_RepB"/>
</dbReference>
<keyword evidence="3" id="KW-0614">Plasmid</keyword>
<dbReference type="SUPFAM" id="SSF110849">
    <property type="entry name" value="ParB/Sulfiredoxin"/>
    <property type="match status" value="1"/>
</dbReference>
<comment type="similarity">
    <text evidence="1">Belongs to the ParB family.</text>
</comment>
<evidence type="ECO:0000256" key="1">
    <source>
        <dbReference type="ARBA" id="ARBA00006295"/>
    </source>
</evidence>
<evidence type="ECO:0000313" key="4">
    <source>
        <dbReference type="Proteomes" id="UP000193978"/>
    </source>
</evidence>
<dbReference type="InterPro" id="IPR004437">
    <property type="entry name" value="ParB/RepB/Spo0J"/>
</dbReference>
<organism evidence="3 4">
    <name type="scientific">Methylocystis bryophila</name>
    <dbReference type="NCBI Taxonomy" id="655015"/>
    <lineage>
        <taxon>Bacteria</taxon>
        <taxon>Pseudomonadati</taxon>
        <taxon>Pseudomonadota</taxon>
        <taxon>Alphaproteobacteria</taxon>
        <taxon>Hyphomicrobiales</taxon>
        <taxon>Methylocystaceae</taxon>
        <taxon>Methylocystis</taxon>
    </lineage>
</organism>
<dbReference type="Gene3D" id="1.10.10.2830">
    <property type="match status" value="1"/>
</dbReference>
<dbReference type="GO" id="GO:0003677">
    <property type="term" value="F:DNA binding"/>
    <property type="evidence" value="ECO:0007669"/>
    <property type="project" value="InterPro"/>
</dbReference>
<protein>
    <submittedName>
        <fullName evidence="3">Plasmid partitioning protein RepB</fullName>
    </submittedName>
</protein>